<proteinExistence type="predicted"/>
<dbReference type="Pfam" id="PF09995">
    <property type="entry name" value="MPAB_Lcp_cat"/>
    <property type="match status" value="1"/>
</dbReference>
<dbReference type="EMBL" id="FAOZ01000007">
    <property type="protein sequence ID" value="CUU56150.1"/>
    <property type="molecule type" value="Genomic_DNA"/>
</dbReference>
<dbReference type="Proteomes" id="UP000198802">
    <property type="component" value="Unassembled WGS sequence"/>
</dbReference>
<organism evidence="2 3">
    <name type="scientific">Parafrankia irregularis</name>
    <dbReference type="NCBI Taxonomy" id="795642"/>
    <lineage>
        <taxon>Bacteria</taxon>
        <taxon>Bacillati</taxon>
        <taxon>Actinomycetota</taxon>
        <taxon>Actinomycetes</taxon>
        <taxon>Frankiales</taxon>
        <taxon>Frankiaceae</taxon>
        <taxon>Parafrankia</taxon>
    </lineage>
</organism>
<accession>A0A0S4QNT2</accession>
<dbReference type="InterPro" id="IPR018713">
    <property type="entry name" value="MPAB/Lcp_cat_dom"/>
</dbReference>
<name>A0A0S4QNT2_9ACTN</name>
<gene>
    <name evidence="2" type="ORF">Ga0074812_10734</name>
</gene>
<dbReference type="PANTHER" id="PTHR36151:SF3">
    <property type="entry name" value="ER-BOUND OXYGENASE MPAB_MPAB'_RUBBER OXYGENASE CATALYTIC DOMAIN-CONTAINING PROTEIN"/>
    <property type="match status" value="1"/>
</dbReference>
<evidence type="ECO:0000259" key="1">
    <source>
        <dbReference type="Pfam" id="PF09995"/>
    </source>
</evidence>
<evidence type="ECO:0000313" key="2">
    <source>
        <dbReference type="EMBL" id="CUU56150.1"/>
    </source>
</evidence>
<sequence length="307" mass="33166">MAPLRSRIGTESLRTRVAGEVFSRVAGTRGPARRERILRAEGERWFGEDRPIRRVHGDTAMFVGGLRALLLQSLHPLAMAGVADHSDYRQDPWGRLQRTSYFLAVTTFGSAQDAEKAVAAVQAVHRRVHGTAPDGRPYSAADPHLLRWVHVAEIDSFLTAHQRYGAAPLSPAECDDYVLDASLVASRLGVPDPPRTRAELAHQLAGFRDELEGTPEARAAARYLLLRAPLPAVARVPYGALVGAAVGLMPRWTRWPLRLPYLPVTEATWGRLAGRGVVSTIRWATAARGTTAGESAGGAAGEAEPAA</sequence>
<reference evidence="3" key="1">
    <citation type="submission" date="2015-11" db="EMBL/GenBank/DDBJ databases">
        <authorList>
            <person name="Varghese N."/>
        </authorList>
    </citation>
    <scope>NUCLEOTIDE SEQUENCE [LARGE SCALE GENOMIC DNA]</scope>
    <source>
        <strain evidence="3">DSM 45899</strain>
    </source>
</reference>
<feature type="domain" description="ER-bound oxygenase mpaB/mpaB'/Rubber oxygenase catalytic" evidence="1">
    <location>
        <begin position="53"/>
        <end position="282"/>
    </location>
</feature>
<dbReference type="GO" id="GO:0016491">
    <property type="term" value="F:oxidoreductase activity"/>
    <property type="evidence" value="ECO:0007669"/>
    <property type="project" value="InterPro"/>
</dbReference>
<keyword evidence="3" id="KW-1185">Reference proteome</keyword>
<dbReference type="RefSeq" id="WP_091275930.1">
    <property type="nucleotide sequence ID" value="NZ_FAOZ01000007.1"/>
</dbReference>
<protein>
    <submittedName>
        <fullName evidence="2">Uncharacterized conserved protein, DUF2236 family</fullName>
    </submittedName>
</protein>
<evidence type="ECO:0000313" key="3">
    <source>
        <dbReference type="Proteomes" id="UP000198802"/>
    </source>
</evidence>
<dbReference type="PANTHER" id="PTHR36151">
    <property type="entry name" value="BLR2777 PROTEIN"/>
    <property type="match status" value="1"/>
</dbReference>
<dbReference type="AlphaFoldDB" id="A0A0S4QNT2"/>